<dbReference type="InterPro" id="IPR020536">
    <property type="entry name" value="ThiI_AANH"/>
</dbReference>
<dbReference type="PROSITE" id="PS51165">
    <property type="entry name" value="THUMP"/>
    <property type="match status" value="1"/>
</dbReference>
<evidence type="ECO:0000256" key="7">
    <source>
        <dbReference type="ARBA" id="ARBA00022884"/>
    </source>
</evidence>
<evidence type="ECO:0000256" key="9">
    <source>
        <dbReference type="ARBA" id="ARBA00050570"/>
    </source>
</evidence>
<dbReference type="HAMAP" id="MF_00021">
    <property type="entry name" value="ThiI"/>
    <property type="match status" value="1"/>
</dbReference>
<dbReference type="GO" id="GO:0002937">
    <property type="term" value="P:tRNA 4-thiouridine biosynthesis"/>
    <property type="evidence" value="ECO:0007669"/>
    <property type="project" value="TreeGrafter"/>
</dbReference>
<accession>A0A806KP15</accession>
<dbReference type="GO" id="GO:0005524">
    <property type="term" value="F:ATP binding"/>
    <property type="evidence" value="ECO:0007669"/>
    <property type="project" value="UniProtKB-UniRule"/>
</dbReference>
<evidence type="ECO:0000256" key="12">
    <source>
        <dbReference type="ARBA" id="ARBA00061472"/>
    </source>
</evidence>
<dbReference type="AlphaFoldDB" id="A0A806KP15"/>
<evidence type="ECO:0000256" key="5">
    <source>
        <dbReference type="ARBA" id="ARBA00022741"/>
    </source>
</evidence>
<comment type="subcellular location">
    <subcellularLocation>
        <location evidence="1 18">Cytoplasm</location>
    </subcellularLocation>
</comment>
<keyword evidence="8 18" id="KW-0784">Thiamine biosynthesis</keyword>
<evidence type="ECO:0000256" key="8">
    <source>
        <dbReference type="ARBA" id="ARBA00022977"/>
    </source>
</evidence>
<comment type="function">
    <text evidence="11 18">Catalyzes the ATP-dependent transfer of a sulfur to tRNA to produce 4-thiouridine in position 8 of tRNAs, which functions as a near-UV photosensor. Also catalyzes the transfer of sulfur to the sulfur carrier protein ThiS, forming ThiS-thiocarboxylate. This is a step in the synthesis of thiazole, in the thiamine biosynthesis pathway. The sulfur is donated as persulfide by IscS.</text>
</comment>
<evidence type="ECO:0000256" key="17">
    <source>
        <dbReference type="ARBA" id="ARBA00080570"/>
    </source>
</evidence>
<dbReference type="CDD" id="cd11716">
    <property type="entry name" value="THUMP_ThiI"/>
    <property type="match status" value="1"/>
</dbReference>
<feature type="binding site" evidence="18">
    <location>
        <position position="232"/>
    </location>
    <ligand>
        <name>ATP</name>
        <dbReference type="ChEBI" id="CHEBI:30616"/>
    </ligand>
</feature>
<dbReference type="InterPro" id="IPR003720">
    <property type="entry name" value="tRNA_STrfase"/>
</dbReference>
<comment type="similarity">
    <text evidence="12 18">Belongs to the ThiI family.</text>
</comment>
<dbReference type="Gene3D" id="3.30.2130.30">
    <property type="match status" value="1"/>
</dbReference>
<dbReference type="FunFam" id="3.40.50.620:FF:000053">
    <property type="entry name" value="Probable tRNA sulfurtransferase"/>
    <property type="match status" value="1"/>
</dbReference>
<dbReference type="Gene3D" id="3.40.50.620">
    <property type="entry name" value="HUPs"/>
    <property type="match status" value="1"/>
</dbReference>
<evidence type="ECO:0000256" key="1">
    <source>
        <dbReference type="ARBA" id="ARBA00004496"/>
    </source>
</evidence>
<gene>
    <name evidence="18" type="primary">thiI</name>
</gene>
<dbReference type="PANTHER" id="PTHR43209">
    <property type="entry name" value="TRNA SULFURTRANSFERASE"/>
    <property type="match status" value="1"/>
</dbReference>
<keyword evidence="3 18" id="KW-0820">tRNA-binding</keyword>
<proteinExistence type="inferred from homology"/>
<dbReference type="Pfam" id="PF02926">
    <property type="entry name" value="THUMP"/>
    <property type="match status" value="1"/>
</dbReference>
<evidence type="ECO:0000256" key="16">
    <source>
        <dbReference type="ARBA" id="ARBA00077849"/>
    </source>
</evidence>
<dbReference type="GO" id="GO:0052837">
    <property type="term" value="P:thiazole biosynthetic process"/>
    <property type="evidence" value="ECO:0007669"/>
    <property type="project" value="TreeGrafter"/>
</dbReference>
<feature type="binding site" evidence="18">
    <location>
        <position position="254"/>
    </location>
    <ligand>
        <name>ATP</name>
        <dbReference type="ChEBI" id="CHEBI:30616"/>
    </ligand>
</feature>
<evidence type="ECO:0000256" key="11">
    <source>
        <dbReference type="ARBA" id="ARBA00058382"/>
    </source>
</evidence>
<evidence type="ECO:0000256" key="13">
    <source>
        <dbReference type="ARBA" id="ARBA00066827"/>
    </source>
</evidence>
<dbReference type="InterPro" id="IPR014729">
    <property type="entry name" value="Rossmann-like_a/b/a_fold"/>
</dbReference>
<comment type="pathway">
    <text evidence="18">Cofactor biosynthesis; thiamine diphosphate biosynthesis.</text>
</comment>
<evidence type="ECO:0000256" key="2">
    <source>
        <dbReference type="ARBA" id="ARBA00022490"/>
    </source>
</evidence>
<dbReference type="InterPro" id="IPR049961">
    <property type="entry name" value="ThiI_N"/>
</dbReference>
<comment type="catalytic activity">
    <reaction evidence="9 18">
        <text>[ThiI sulfur-carrier protein]-S-sulfanyl-L-cysteine + a uridine in tRNA + 2 reduced [2Fe-2S]-[ferredoxin] + ATP + H(+) = [ThiI sulfur-carrier protein]-L-cysteine + a 4-thiouridine in tRNA + 2 oxidized [2Fe-2S]-[ferredoxin] + AMP + diphosphate</text>
        <dbReference type="Rhea" id="RHEA:24176"/>
        <dbReference type="Rhea" id="RHEA-COMP:10000"/>
        <dbReference type="Rhea" id="RHEA-COMP:10001"/>
        <dbReference type="Rhea" id="RHEA-COMP:13337"/>
        <dbReference type="Rhea" id="RHEA-COMP:13338"/>
        <dbReference type="Rhea" id="RHEA-COMP:13339"/>
        <dbReference type="Rhea" id="RHEA-COMP:13340"/>
        <dbReference type="ChEBI" id="CHEBI:15378"/>
        <dbReference type="ChEBI" id="CHEBI:29950"/>
        <dbReference type="ChEBI" id="CHEBI:30616"/>
        <dbReference type="ChEBI" id="CHEBI:33019"/>
        <dbReference type="ChEBI" id="CHEBI:33737"/>
        <dbReference type="ChEBI" id="CHEBI:33738"/>
        <dbReference type="ChEBI" id="CHEBI:61963"/>
        <dbReference type="ChEBI" id="CHEBI:65315"/>
        <dbReference type="ChEBI" id="CHEBI:136798"/>
        <dbReference type="ChEBI" id="CHEBI:456215"/>
        <dbReference type="EC" id="2.8.1.4"/>
    </reaction>
</comment>
<dbReference type="PANTHER" id="PTHR43209:SF1">
    <property type="entry name" value="TRNA SULFURTRANSFERASE"/>
    <property type="match status" value="1"/>
</dbReference>
<dbReference type="InterPro" id="IPR050102">
    <property type="entry name" value="tRNA_sulfurtransferase_ThiI"/>
</dbReference>
<keyword evidence="2 18" id="KW-0963">Cytoplasm</keyword>
<evidence type="ECO:0000256" key="14">
    <source>
        <dbReference type="ARBA" id="ARBA00071867"/>
    </source>
</evidence>
<dbReference type="UniPathway" id="UPA00060"/>
<evidence type="ECO:0000256" key="15">
    <source>
        <dbReference type="ARBA" id="ARBA00075337"/>
    </source>
</evidence>
<dbReference type="InterPro" id="IPR004114">
    <property type="entry name" value="THUMP_dom"/>
</dbReference>
<evidence type="ECO:0000256" key="18">
    <source>
        <dbReference type="HAMAP-Rule" id="MF_00021"/>
    </source>
</evidence>
<evidence type="ECO:0000256" key="6">
    <source>
        <dbReference type="ARBA" id="ARBA00022840"/>
    </source>
</evidence>
<comment type="catalytic activity">
    <reaction evidence="10 18">
        <text>[ThiS sulfur-carrier protein]-C-terminal Gly-Gly-AMP + S-sulfanyl-L-cysteinyl-[cysteine desulfurase] + AH2 = [ThiS sulfur-carrier protein]-C-terminal-Gly-aminoethanethioate + L-cysteinyl-[cysteine desulfurase] + A + AMP + 2 H(+)</text>
        <dbReference type="Rhea" id="RHEA:43340"/>
        <dbReference type="Rhea" id="RHEA-COMP:12157"/>
        <dbReference type="Rhea" id="RHEA-COMP:12158"/>
        <dbReference type="Rhea" id="RHEA-COMP:12910"/>
        <dbReference type="Rhea" id="RHEA-COMP:19908"/>
        <dbReference type="ChEBI" id="CHEBI:13193"/>
        <dbReference type="ChEBI" id="CHEBI:15378"/>
        <dbReference type="ChEBI" id="CHEBI:17499"/>
        <dbReference type="ChEBI" id="CHEBI:29950"/>
        <dbReference type="ChEBI" id="CHEBI:61963"/>
        <dbReference type="ChEBI" id="CHEBI:90618"/>
        <dbReference type="ChEBI" id="CHEBI:232372"/>
        <dbReference type="ChEBI" id="CHEBI:456215"/>
    </reaction>
</comment>
<name>A0A806KP15_9BACT</name>
<dbReference type="GO" id="GO:0000049">
    <property type="term" value="F:tRNA binding"/>
    <property type="evidence" value="ECO:0007669"/>
    <property type="project" value="UniProtKB-UniRule"/>
</dbReference>
<organism evidence="20">
    <name type="scientific">uncultured bacterium contig00077</name>
    <dbReference type="NCBI Taxonomy" id="1181555"/>
    <lineage>
        <taxon>Bacteria</taxon>
        <taxon>environmental samples</taxon>
    </lineage>
</organism>
<keyword evidence="7 18" id="KW-0694">RNA-binding</keyword>
<feature type="domain" description="THUMP" evidence="19">
    <location>
        <begin position="27"/>
        <end position="133"/>
    </location>
</feature>
<protein>
    <recommendedName>
        <fullName evidence="14 18">Probable tRNA sulfurtransferase</fullName>
        <ecNumber evidence="13 18">2.8.1.4</ecNumber>
    </recommendedName>
    <alternativeName>
        <fullName evidence="15 18">Sulfur carrier protein ThiS sulfurtransferase</fullName>
    </alternativeName>
    <alternativeName>
        <fullName evidence="16 18">Thiamine biosynthesis protein ThiI</fullName>
    </alternativeName>
    <alternativeName>
        <fullName evidence="17 18">tRNA 4-thiouridine synthase</fullName>
    </alternativeName>
</protein>
<keyword evidence="6 18" id="KW-0067">ATP-binding</keyword>
<keyword evidence="5 18" id="KW-0547">Nucleotide-binding</keyword>
<dbReference type="EC" id="2.8.1.4" evidence="13 18"/>
<feature type="binding site" evidence="18">
    <location>
        <begin position="150"/>
        <end position="151"/>
    </location>
    <ligand>
        <name>ATP</name>
        <dbReference type="ChEBI" id="CHEBI:30616"/>
    </ligand>
</feature>
<dbReference type="NCBIfam" id="TIGR00342">
    <property type="entry name" value="tRNA uracil 4-sulfurtransferase ThiI"/>
    <property type="match status" value="1"/>
</dbReference>
<dbReference type="GO" id="GO:0004810">
    <property type="term" value="F:CCA tRNA nucleotidyltransferase activity"/>
    <property type="evidence" value="ECO:0007669"/>
    <property type="project" value="InterPro"/>
</dbReference>
<keyword evidence="4 18" id="KW-0808">Transferase</keyword>
<dbReference type="Pfam" id="PF02568">
    <property type="entry name" value="ThiI"/>
    <property type="match status" value="1"/>
</dbReference>
<dbReference type="GO" id="GO:0009228">
    <property type="term" value="P:thiamine biosynthetic process"/>
    <property type="evidence" value="ECO:0007669"/>
    <property type="project" value="UniProtKB-KW"/>
</dbReference>
<dbReference type="EMBL" id="JQ844191">
    <property type="protein sequence ID" value="AGS52389.1"/>
    <property type="molecule type" value="Genomic_DNA"/>
</dbReference>
<evidence type="ECO:0000256" key="4">
    <source>
        <dbReference type="ARBA" id="ARBA00022679"/>
    </source>
</evidence>
<evidence type="ECO:0000313" key="20">
    <source>
        <dbReference type="EMBL" id="AGS52389.1"/>
    </source>
</evidence>
<feature type="binding site" evidence="18">
    <location>
        <begin position="175"/>
        <end position="176"/>
    </location>
    <ligand>
        <name>ATP</name>
        <dbReference type="ChEBI" id="CHEBI:30616"/>
    </ligand>
</feature>
<reference evidence="20" key="1">
    <citation type="submission" date="2012-03" db="EMBL/GenBank/DDBJ databases">
        <title>Functional metagenomics reveals considerable lignocellulase gene clusters in the gut microbiome of a wood-feeding higher termite.</title>
        <authorList>
            <person name="Liu N."/>
        </authorList>
    </citation>
    <scope>NUCLEOTIDE SEQUENCE</scope>
</reference>
<evidence type="ECO:0000259" key="19">
    <source>
        <dbReference type="PROSITE" id="PS51165"/>
    </source>
</evidence>
<dbReference type="GO" id="GO:0005829">
    <property type="term" value="C:cytosol"/>
    <property type="evidence" value="ECO:0007669"/>
    <property type="project" value="TreeGrafter"/>
</dbReference>
<dbReference type="SMART" id="SM00981">
    <property type="entry name" value="THUMP"/>
    <property type="match status" value="1"/>
</dbReference>
<dbReference type="GO" id="GO:0140741">
    <property type="term" value="F:tRNA-uracil-4 sulfurtransferase activity"/>
    <property type="evidence" value="ECO:0007669"/>
    <property type="project" value="UniProtKB-EC"/>
</dbReference>
<dbReference type="SUPFAM" id="SSF52402">
    <property type="entry name" value="Adenine nucleotide alpha hydrolases-like"/>
    <property type="match status" value="1"/>
</dbReference>
<evidence type="ECO:0000256" key="10">
    <source>
        <dbReference type="ARBA" id="ARBA00052330"/>
    </source>
</evidence>
<sequence>MLSGASGAKLKTTKGRFFVECPSEQSQIVENALSRLIGISGWAKTATCQKTTEEVLALCVEEAKKIKESGGQTFKIDSRRTDKSFPLSSYDLCCRAGEAILKEIDGLKVDIHKPDDVIHVEIREKAYIYSGGKKGLGGLPVGSAGRGLLLLSGGIDSPVAGFLMAARGMKTEAIHFHAYPYTALEAKEKVIRLARITGAYCMGIHLYILCFTPVQTRIKEKAPPEWSTVLLRMAMMEAAEKAAVKIKAKCLITGESLSQVASQTIENLNCTGSRLKLPVLRPLIGMDKEGIIKISEKIGAFETSIEPHTDCCTLFTPKHPILRGDVEEANALYESLELQALIDEALAGYELVKC</sequence>
<dbReference type="GO" id="GO:0009229">
    <property type="term" value="P:thiamine diphosphate biosynthetic process"/>
    <property type="evidence" value="ECO:0007669"/>
    <property type="project" value="UniProtKB-UniRule"/>
</dbReference>
<dbReference type="InterPro" id="IPR049962">
    <property type="entry name" value="THUMP_ThiI"/>
</dbReference>
<evidence type="ECO:0000256" key="3">
    <source>
        <dbReference type="ARBA" id="ARBA00022555"/>
    </source>
</evidence>
<feature type="binding site" evidence="18">
    <location>
        <position position="263"/>
    </location>
    <ligand>
        <name>ATP</name>
        <dbReference type="ChEBI" id="CHEBI:30616"/>
    </ligand>
</feature>
<dbReference type="SUPFAM" id="SSF143437">
    <property type="entry name" value="THUMP domain-like"/>
    <property type="match status" value="1"/>
</dbReference>